<evidence type="ECO:0000259" key="2">
    <source>
        <dbReference type="Pfam" id="PF02214"/>
    </source>
</evidence>
<protein>
    <recommendedName>
        <fullName evidence="2">Potassium channel tetramerisation-type BTB domain-containing protein</fullName>
    </recommendedName>
</protein>
<feature type="region of interest" description="Disordered" evidence="1">
    <location>
        <begin position="327"/>
        <end position="348"/>
    </location>
</feature>
<feature type="region of interest" description="Disordered" evidence="1">
    <location>
        <begin position="644"/>
        <end position="678"/>
    </location>
</feature>
<evidence type="ECO:0000256" key="1">
    <source>
        <dbReference type="SAM" id="MobiDB-lite"/>
    </source>
</evidence>
<dbReference type="CDD" id="cd18316">
    <property type="entry name" value="BTB_POZ_KCTD-like"/>
    <property type="match status" value="1"/>
</dbReference>
<gene>
    <name evidence="3" type="ORF">N0F65_004952</name>
</gene>
<dbReference type="SUPFAM" id="SSF54695">
    <property type="entry name" value="POZ domain"/>
    <property type="match status" value="1"/>
</dbReference>
<evidence type="ECO:0000313" key="4">
    <source>
        <dbReference type="Proteomes" id="UP001146120"/>
    </source>
</evidence>
<reference evidence="3" key="2">
    <citation type="journal article" date="2023" name="Microbiol Resour">
        <title>Decontamination and Annotation of the Draft Genome Sequence of the Oomycete Lagenidium giganteum ARSEF 373.</title>
        <authorList>
            <person name="Morgan W.R."/>
            <person name="Tartar A."/>
        </authorList>
    </citation>
    <scope>NUCLEOTIDE SEQUENCE</scope>
    <source>
        <strain evidence="3">ARSEF 373</strain>
    </source>
</reference>
<keyword evidence="4" id="KW-1185">Reference proteome</keyword>
<dbReference type="InterPro" id="IPR011333">
    <property type="entry name" value="SKP1/BTB/POZ_sf"/>
</dbReference>
<feature type="region of interest" description="Disordered" evidence="1">
    <location>
        <begin position="1"/>
        <end position="123"/>
    </location>
</feature>
<feature type="compositionally biased region" description="Basic and acidic residues" evidence="1">
    <location>
        <begin position="668"/>
        <end position="678"/>
    </location>
</feature>
<accession>A0AAV2YWW2</accession>
<comment type="caution">
    <text evidence="3">The sequence shown here is derived from an EMBL/GenBank/DDBJ whole genome shotgun (WGS) entry which is preliminary data.</text>
</comment>
<dbReference type="Proteomes" id="UP001146120">
    <property type="component" value="Unassembled WGS sequence"/>
</dbReference>
<feature type="compositionally biased region" description="Polar residues" evidence="1">
    <location>
        <begin position="13"/>
        <end position="22"/>
    </location>
</feature>
<dbReference type="EMBL" id="DAKRPA010000105">
    <property type="protein sequence ID" value="DAZ98515.1"/>
    <property type="molecule type" value="Genomic_DNA"/>
</dbReference>
<dbReference type="Gene3D" id="3.30.710.10">
    <property type="entry name" value="Potassium Channel Kv1.1, Chain A"/>
    <property type="match status" value="1"/>
</dbReference>
<dbReference type="Pfam" id="PF02214">
    <property type="entry name" value="BTB_2"/>
    <property type="match status" value="1"/>
</dbReference>
<feature type="compositionally biased region" description="Basic and acidic residues" evidence="1">
    <location>
        <begin position="1"/>
        <end position="10"/>
    </location>
</feature>
<dbReference type="GO" id="GO:0051260">
    <property type="term" value="P:protein homooligomerization"/>
    <property type="evidence" value="ECO:0007669"/>
    <property type="project" value="InterPro"/>
</dbReference>
<name>A0AAV2YWW2_9STRA</name>
<evidence type="ECO:0000313" key="3">
    <source>
        <dbReference type="EMBL" id="DAZ98515.1"/>
    </source>
</evidence>
<feature type="compositionally biased region" description="Basic and acidic residues" evidence="1">
    <location>
        <begin position="644"/>
        <end position="658"/>
    </location>
</feature>
<dbReference type="InterPro" id="IPR003131">
    <property type="entry name" value="T1-type_BTB"/>
</dbReference>
<sequence>MDAEEQHQEAPWKSTSQDNAQVNEDGGDEEQHNVIDSVDVTDVAQREESGADENEDATHVEGGGEMEWADDGEDTARTVDTDDLMASPRRDQFDYSQLFTEQSEDGVDADDLAAEDGWSEHASTDAAVLDDANDGADGDHHGEADGEAIPEEIEADQVAQLANNRAVDVSIEQPPATNSAAPTRPVRPSRASIPVSKSPTHALPSTCTPLKIAYDDMAPLQLITFDVGGRIFRCKANLIRKFPQKRLYQLIQCGCEQIAENTFFVDRNPTHFEIILDWYRTGKYIARSEVHEAALREDAKYFDLLDELFPPPPRRVPLAASAQQASLLPPRVQSRPSGGEVKPATSGSKRKDGFIYFCKAERRLLSSDKPPLEFAVRPNEQLIVESVQGAGKLLVHVSDGATVPSAPLKPAASNGVKNGTSSAPSTLVYVQQAVLYDSQSFFYMQGARVKLQHCILPGAFTYTFWMEKEAQATVSRLLGSNELDVEFKVISRFDVADEMTDVSPEILTNFQSMRNNLKAHIQPLPAVVQPPPESARGANSPEKTVPVPQKPVKPPVDADGEGQQRSPKKPHFAADEKSAPPRANARSSAKSAAPVKPAPQPQTQPQIQRSNSMIKRNGANIAIGNGGTEFGRVTVYQPEAAQELAKEQSRAKKLDKTSELLPVPAKTNYHDHQPRLFR</sequence>
<feature type="domain" description="Potassium channel tetramerisation-type BTB" evidence="2">
    <location>
        <begin position="223"/>
        <end position="307"/>
    </location>
</feature>
<reference evidence="3" key="1">
    <citation type="submission" date="2022-11" db="EMBL/GenBank/DDBJ databases">
        <authorList>
            <person name="Morgan W.R."/>
            <person name="Tartar A."/>
        </authorList>
    </citation>
    <scope>NUCLEOTIDE SEQUENCE</scope>
    <source>
        <strain evidence="3">ARSEF 373</strain>
    </source>
</reference>
<feature type="compositionally biased region" description="Acidic residues" evidence="1">
    <location>
        <begin position="102"/>
        <end position="114"/>
    </location>
</feature>
<dbReference type="AlphaFoldDB" id="A0AAV2YWW2"/>
<proteinExistence type="predicted"/>
<organism evidence="3 4">
    <name type="scientific">Lagenidium giganteum</name>
    <dbReference type="NCBI Taxonomy" id="4803"/>
    <lineage>
        <taxon>Eukaryota</taxon>
        <taxon>Sar</taxon>
        <taxon>Stramenopiles</taxon>
        <taxon>Oomycota</taxon>
        <taxon>Peronosporomycetes</taxon>
        <taxon>Pythiales</taxon>
        <taxon>Pythiaceae</taxon>
    </lineage>
</organism>
<feature type="region of interest" description="Disordered" evidence="1">
    <location>
        <begin position="169"/>
        <end position="200"/>
    </location>
</feature>
<feature type="compositionally biased region" description="Low complexity" evidence="1">
    <location>
        <begin position="580"/>
        <end position="595"/>
    </location>
</feature>
<feature type="region of interest" description="Disordered" evidence="1">
    <location>
        <begin position="527"/>
        <end position="612"/>
    </location>
</feature>